<dbReference type="RefSeq" id="WP_236622743.1">
    <property type="nucleotide sequence ID" value="NZ_CAAGSM010000004.1"/>
</dbReference>
<evidence type="ECO:0000256" key="2">
    <source>
        <dbReference type="ARBA" id="ARBA00023122"/>
    </source>
</evidence>
<accession>A0A099T2Q5</accession>
<dbReference type="GO" id="GO:0016301">
    <property type="term" value="F:kinase activity"/>
    <property type="evidence" value="ECO:0007669"/>
    <property type="project" value="UniProtKB-KW"/>
</dbReference>
<evidence type="ECO:0000256" key="4">
    <source>
        <dbReference type="PROSITE-ProRule" id="PRU00703"/>
    </source>
</evidence>
<keyword evidence="6" id="KW-0808">Transferase</keyword>
<dbReference type="PANTHER" id="PTHR43080:SF2">
    <property type="entry name" value="CBS DOMAIN-CONTAINING PROTEIN"/>
    <property type="match status" value="1"/>
</dbReference>
<keyword evidence="6" id="KW-0418">Kinase</keyword>
<dbReference type="Pfam" id="PF00571">
    <property type="entry name" value="CBS"/>
    <property type="match status" value="2"/>
</dbReference>
<dbReference type="SUPFAM" id="SSF54631">
    <property type="entry name" value="CBS-domain pair"/>
    <property type="match status" value="1"/>
</dbReference>
<dbReference type="EMBL" id="JRHO01000014">
    <property type="protein sequence ID" value="KGK98463.1"/>
    <property type="molecule type" value="Genomic_DNA"/>
</dbReference>
<dbReference type="SMART" id="SM00116">
    <property type="entry name" value="CBS"/>
    <property type="match status" value="2"/>
</dbReference>
<dbReference type="Proteomes" id="UP000029859">
    <property type="component" value="Unassembled WGS sequence"/>
</dbReference>
<gene>
    <name evidence="6" type="ORF">LI82_12260</name>
</gene>
<keyword evidence="1" id="KW-0028">Amino-acid biosynthesis</keyword>
<dbReference type="PROSITE" id="PS51371">
    <property type="entry name" value="CBS"/>
    <property type="match status" value="2"/>
</dbReference>
<dbReference type="PANTHER" id="PTHR43080">
    <property type="entry name" value="CBS DOMAIN-CONTAINING PROTEIN CBSX3, MITOCHONDRIAL"/>
    <property type="match status" value="1"/>
</dbReference>
<dbReference type="Gene3D" id="3.10.580.10">
    <property type="entry name" value="CBS-domain"/>
    <property type="match status" value="2"/>
</dbReference>
<comment type="caution">
    <text evidence="6">The sequence shown here is derived from an EMBL/GenBank/DDBJ whole genome shotgun (WGS) entry which is preliminary data.</text>
</comment>
<dbReference type="InterPro" id="IPR000644">
    <property type="entry name" value="CBS_dom"/>
</dbReference>
<name>A0A099T2Q5_METMT</name>
<dbReference type="InterPro" id="IPR046342">
    <property type="entry name" value="CBS_dom_sf"/>
</dbReference>
<evidence type="ECO:0000256" key="1">
    <source>
        <dbReference type="ARBA" id="ARBA00022605"/>
    </source>
</evidence>
<dbReference type="GO" id="GO:0009086">
    <property type="term" value="P:methionine biosynthetic process"/>
    <property type="evidence" value="ECO:0007669"/>
    <property type="project" value="UniProtKB-KW"/>
</dbReference>
<reference evidence="6 7" key="1">
    <citation type="submission" date="2014-09" db="EMBL/GenBank/DDBJ databases">
        <title>Draft genome sequence of an obligately methylotrophic methanogen, Methanococcoides methylutens, isolated from marine sediment.</title>
        <authorList>
            <person name="Guan Y."/>
            <person name="Ngugi D.K."/>
            <person name="Blom J."/>
            <person name="Ali S."/>
            <person name="Ferry J.G."/>
            <person name="Stingl U."/>
        </authorList>
    </citation>
    <scope>NUCLEOTIDE SEQUENCE [LARGE SCALE GENOMIC DNA]</scope>
    <source>
        <strain evidence="6 7">DSM 2657</strain>
    </source>
</reference>
<evidence type="ECO:0000313" key="6">
    <source>
        <dbReference type="EMBL" id="KGK98463.1"/>
    </source>
</evidence>
<protein>
    <submittedName>
        <fullName evidence="6">Histidine kinase</fullName>
    </submittedName>
</protein>
<organism evidence="6 7">
    <name type="scientific">Methanococcoides methylutens</name>
    <dbReference type="NCBI Taxonomy" id="2226"/>
    <lineage>
        <taxon>Archaea</taxon>
        <taxon>Methanobacteriati</taxon>
        <taxon>Methanobacteriota</taxon>
        <taxon>Stenosarchaea group</taxon>
        <taxon>Methanomicrobia</taxon>
        <taxon>Methanosarcinales</taxon>
        <taxon>Methanosarcinaceae</taxon>
        <taxon>Methanococcoides</taxon>
    </lineage>
</organism>
<feature type="domain" description="CBS" evidence="5">
    <location>
        <begin position="29"/>
        <end position="86"/>
    </location>
</feature>
<feature type="domain" description="CBS" evidence="5">
    <location>
        <begin position="106"/>
        <end position="161"/>
    </location>
</feature>
<keyword evidence="3" id="KW-0486">Methionine biosynthesis</keyword>
<sequence length="162" mass="18272">MKDAGNEDCTQCVRSFSESCNEKLIEQVMTKDVVTIHEDYPLDEILNIFSKHHFHTYPVVNDNYELVGIIDQDVMLRILLVERTPRLDHTHHAAVVAQGGTAKDIMIPHPVSMSSNEPLCEAADMMLKHKMDRVCVVEDGKLVGIICKPDILKEVYKLRGSG</sequence>
<evidence type="ECO:0000313" key="7">
    <source>
        <dbReference type="Proteomes" id="UP000029859"/>
    </source>
</evidence>
<proteinExistence type="predicted"/>
<evidence type="ECO:0000256" key="3">
    <source>
        <dbReference type="ARBA" id="ARBA00023167"/>
    </source>
</evidence>
<evidence type="ECO:0000259" key="5">
    <source>
        <dbReference type="PROSITE" id="PS51371"/>
    </source>
</evidence>
<keyword evidence="2 4" id="KW-0129">CBS domain</keyword>
<dbReference type="AlphaFoldDB" id="A0A099T2Q5"/>
<keyword evidence="7" id="KW-1185">Reference proteome</keyword>
<dbReference type="InterPro" id="IPR051257">
    <property type="entry name" value="Diverse_CBS-Domain"/>
</dbReference>